<dbReference type="Gene3D" id="3.40.525.10">
    <property type="entry name" value="CRAL-TRIO lipid binding domain"/>
    <property type="match status" value="1"/>
</dbReference>
<dbReference type="InterPro" id="IPR011074">
    <property type="entry name" value="CRAL/TRIO_N_dom"/>
</dbReference>
<dbReference type="SUPFAM" id="SSF46938">
    <property type="entry name" value="CRAL/TRIO N-terminal domain"/>
    <property type="match status" value="1"/>
</dbReference>
<keyword evidence="1" id="KW-0472">Membrane</keyword>
<evidence type="ECO:0000259" key="2">
    <source>
        <dbReference type="PROSITE" id="PS50191"/>
    </source>
</evidence>
<proteinExistence type="predicted"/>
<dbReference type="InterPro" id="IPR001251">
    <property type="entry name" value="CRAL-TRIO_dom"/>
</dbReference>
<dbReference type="CDD" id="cd00170">
    <property type="entry name" value="SEC14"/>
    <property type="match status" value="1"/>
</dbReference>
<sequence length="381" mass="42160">MASAAGARWSEKLPELRRALAEQEPLPQYRDVDGRDVPWQQSAAGTDTALLRFLVARKGDVPRAATMYSKSLSWRSSVFPIPAEGKVGAILRDGRRFRRIGTNANGIPVLLLDFLWSYFITEEDQAIDILRAILRFMEEQLFDADAAGVGQAYVVVFGGPPPMSFAVAMASILEANYPERLGKAVVYPVPRLISSIVWAFLWFLDENTRSKVSVETYEERLLSAIHIEAWDLPDFMRGGLAGVEERFSPDKARMNALLRRGLTQDKGEAAELQRQLLRNVEPEVELMEIQPSSTDDLSWPWSCCCVAREAASDRTDLVTRPHSRRETKMVEAKPDLEASVVRIGTGAAGSAGLPSIFLATAITVLLAALLYANQFVFVSAA</sequence>
<dbReference type="InterPro" id="IPR036865">
    <property type="entry name" value="CRAL-TRIO_dom_sf"/>
</dbReference>
<reference evidence="3" key="1">
    <citation type="submission" date="2021-02" db="EMBL/GenBank/DDBJ databases">
        <authorList>
            <person name="Dougan E. K."/>
            <person name="Rhodes N."/>
            <person name="Thang M."/>
            <person name="Chan C."/>
        </authorList>
    </citation>
    <scope>NUCLEOTIDE SEQUENCE</scope>
</reference>
<protein>
    <recommendedName>
        <fullName evidence="2">CRAL-TRIO domain-containing protein</fullName>
    </recommendedName>
</protein>
<dbReference type="PANTHER" id="PTHR45824">
    <property type="entry name" value="GH16843P"/>
    <property type="match status" value="1"/>
</dbReference>
<dbReference type="OrthoDB" id="75724at2759"/>
<evidence type="ECO:0000313" key="3">
    <source>
        <dbReference type="EMBL" id="CAE8631323.1"/>
    </source>
</evidence>
<dbReference type="Pfam" id="PF00650">
    <property type="entry name" value="CRAL_TRIO"/>
    <property type="match status" value="1"/>
</dbReference>
<dbReference type="SMART" id="SM00516">
    <property type="entry name" value="SEC14"/>
    <property type="match status" value="1"/>
</dbReference>
<keyword evidence="1" id="KW-0812">Transmembrane</keyword>
<dbReference type="PROSITE" id="PS50191">
    <property type="entry name" value="CRAL_TRIO"/>
    <property type="match status" value="1"/>
</dbReference>
<dbReference type="SUPFAM" id="SSF52087">
    <property type="entry name" value="CRAL/TRIO domain"/>
    <property type="match status" value="1"/>
</dbReference>
<dbReference type="Proteomes" id="UP000654075">
    <property type="component" value="Unassembled WGS sequence"/>
</dbReference>
<evidence type="ECO:0000313" key="4">
    <source>
        <dbReference type="Proteomes" id="UP000654075"/>
    </source>
</evidence>
<feature type="domain" description="CRAL-TRIO" evidence="2">
    <location>
        <begin position="100"/>
        <end position="244"/>
    </location>
</feature>
<dbReference type="EMBL" id="CAJNNV010030098">
    <property type="protein sequence ID" value="CAE8631323.1"/>
    <property type="molecule type" value="Genomic_DNA"/>
</dbReference>
<feature type="transmembrane region" description="Helical" evidence="1">
    <location>
        <begin position="351"/>
        <end position="372"/>
    </location>
</feature>
<dbReference type="SMART" id="SM01100">
    <property type="entry name" value="CRAL_TRIO_N"/>
    <property type="match status" value="1"/>
</dbReference>
<dbReference type="PANTHER" id="PTHR45824:SF6">
    <property type="entry name" value="F16L1.9 PROTEIN"/>
    <property type="match status" value="1"/>
</dbReference>
<dbReference type="InterPro" id="IPR052578">
    <property type="entry name" value="PI_Transfer_CRAL-TRIO"/>
</dbReference>
<accession>A0A813H0T3</accession>
<keyword evidence="1" id="KW-1133">Transmembrane helix</keyword>
<name>A0A813H0T3_POLGL</name>
<keyword evidence="4" id="KW-1185">Reference proteome</keyword>
<organism evidence="3 4">
    <name type="scientific">Polarella glacialis</name>
    <name type="common">Dinoflagellate</name>
    <dbReference type="NCBI Taxonomy" id="89957"/>
    <lineage>
        <taxon>Eukaryota</taxon>
        <taxon>Sar</taxon>
        <taxon>Alveolata</taxon>
        <taxon>Dinophyceae</taxon>
        <taxon>Suessiales</taxon>
        <taxon>Suessiaceae</taxon>
        <taxon>Polarella</taxon>
    </lineage>
</organism>
<comment type="caution">
    <text evidence="3">The sequence shown here is derived from an EMBL/GenBank/DDBJ whole genome shotgun (WGS) entry which is preliminary data.</text>
</comment>
<dbReference type="InterPro" id="IPR036273">
    <property type="entry name" value="CRAL/TRIO_N_dom_sf"/>
</dbReference>
<gene>
    <name evidence="3" type="ORF">PGLA1383_LOCUS47436</name>
</gene>
<dbReference type="GO" id="GO:0008526">
    <property type="term" value="F:phosphatidylinositol transfer activity"/>
    <property type="evidence" value="ECO:0007669"/>
    <property type="project" value="TreeGrafter"/>
</dbReference>
<evidence type="ECO:0000256" key="1">
    <source>
        <dbReference type="SAM" id="Phobius"/>
    </source>
</evidence>
<dbReference type="AlphaFoldDB" id="A0A813H0T3"/>